<keyword evidence="1" id="KW-0805">Transcription regulation</keyword>
<dbReference type="STRING" id="1642646.ING2E5A_0286"/>
<feature type="transmembrane region" description="Helical" evidence="4">
    <location>
        <begin position="62"/>
        <end position="82"/>
    </location>
</feature>
<dbReference type="InterPro" id="IPR018060">
    <property type="entry name" value="HTH_AraC"/>
</dbReference>
<evidence type="ECO:0000259" key="5">
    <source>
        <dbReference type="PROSITE" id="PS01124"/>
    </source>
</evidence>
<dbReference type="PANTHER" id="PTHR43280">
    <property type="entry name" value="ARAC-FAMILY TRANSCRIPTIONAL REGULATOR"/>
    <property type="match status" value="1"/>
</dbReference>
<evidence type="ECO:0000313" key="7">
    <source>
        <dbReference type="Proteomes" id="UP000178485"/>
    </source>
</evidence>
<dbReference type="PANTHER" id="PTHR43280:SF2">
    <property type="entry name" value="HTH-TYPE TRANSCRIPTIONAL REGULATOR EXSA"/>
    <property type="match status" value="1"/>
</dbReference>
<keyword evidence="4" id="KW-0812">Transmembrane</keyword>
<organism evidence="6 7">
    <name type="scientific">Petrimonas mucosa</name>
    <dbReference type="NCBI Taxonomy" id="1642646"/>
    <lineage>
        <taxon>Bacteria</taxon>
        <taxon>Pseudomonadati</taxon>
        <taxon>Bacteroidota</taxon>
        <taxon>Bacteroidia</taxon>
        <taxon>Bacteroidales</taxon>
        <taxon>Dysgonomonadaceae</taxon>
        <taxon>Petrimonas</taxon>
    </lineage>
</organism>
<keyword evidence="7" id="KW-1185">Reference proteome</keyword>
<protein>
    <recommendedName>
        <fullName evidence="5">HTH araC/xylS-type domain-containing protein</fullName>
    </recommendedName>
</protein>
<keyword evidence="4" id="KW-0472">Membrane</keyword>
<keyword evidence="4" id="KW-1133">Transmembrane helix</keyword>
<reference evidence="6 7" key="1">
    <citation type="submission" date="2016-08" db="EMBL/GenBank/DDBJ databases">
        <authorList>
            <person name="Seilhamer J.J."/>
        </authorList>
    </citation>
    <scope>NUCLEOTIDE SEQUENCE [LARGE SCALE GENOMIC DNA]</scope>
    <source>
        <strain evidence="6">ING2-E5A</strain>
    </source>
</reference>
<dbReference type="GO" id="GO:0043565">
    <property type="term" value="F:sequence-specific DNA binding"/>
    <property type="evidence" value="ECO:0007669"/>
    <property type="project" value="InterPro"/>
</dbReference>
<feature type="domain" description="HTH araC/xylS-type" evidence="5">
    <location>
        <begin position="345"/>
        <end position="447"/>
    </location>
</feature>
<keyword evidence="3" id="KW-0804">Transcription</keyword>
<dbReference type="Gene3D" id="1.10.10.60">
    <property type="entry name" value="Homeodomain-like"/>
    <property type="match status" value="2"/>
</dbReference>
<accession>A0A1G4G3P1</accession>
<dbReference type="PROSITE" id="PS01124">
    <property type="entry name" value="HTH_ARAC_FAMILY_2"/>
    <property type="match status" value="1"/>
</dbReference>
<dbReference type="InterPro" id="IPR018062">
    <property type="entry name" value="HTH_AraC-typ_CS"/>
</dbReference>
<feature type="transmembrane region" description="Helical" evidence="4">
    <location>
        <begin position="35"/>
        <end position="56"/>
    </location>
</feature>
<dbReference type="Pfam" id="PF12833">
    <property type="entry name" value="HTH_18"/>
    <property type="match status" value="1"/>
</dbReference>
<evidence type="ECO:0000256" key="2">
    <source>
        <dbReference type="ARBA" id="ARBA00023125"/>
    </source>
</evidence>
<dbReference type="AlphaFoldDB" id="A0A1G4G3P1"/>
<keyword evidence="2" id="KW-0238">DNA-binding</keyword>
<evidence type="ECO:0000313" key="6">
    <source>
        <dbReference type="EMBL" id="SCM55364.1"/>
    </source>
</evidence>
<dbReference type="Proteomes" id="UP000178485">
    <property type="component" value="Chromosome i"/>
</dbReference>
<gene>
    <name evidence="6" type="ORF">ING2E5A_0286</name>
</gene>
<evidence type="ECO:0000256" key="3">
    <source>
        <dbReference type="ARBA" id="ARBA00023163"/>
    </source>
</evidence>
<feature type="transmembrane region" description="Helical" evidence="4">
    <location>
        <begin position="246"/>
        <end position="266"/>
    </location>
</feature>
<feature type="transmembrane region" description="Helical" evidence="4">
    <location>
        <begin position="162"/>
        <end position="183"/>
    </location>
</feature>
<dbReference type="KEGG" id="pmuc:ING2E5A_0286"/>
<dbReference type="EMBL" id="LT608328">
    <property type="protein sequence ID" value="SCM55364.1"/>
    <property type="molecule type" value="Genomic_DNA"/>
</dbReference>
<dbReference type="InterPro" id="IPR009057">
    <property type="entry name" value="Homeodomain-like_sf"/>
</dbReference>
<feature type="transmembrane region" description="Helical" evidence="4">
    <location>
        <begin position="94"/>
        <end position="119"/>
    </location>
</feature>
<evidence type="ECO:0000256" key="1">
    <source>
        <dbReference type="ARBA" id="ARBA00023015"/>
    </source>
</evidence>
<dbReference type="SMART" id="SM00342">
    <property type="entry name" value="HTH_ARAC"/>
    <property type="match status" value="1"/>
</dbReference>
<feature type="transmembrane region" description="Helical" evidence="4">
    <location>
        <begin position="203"/>
        <end position="225"/>
    </location>
</feature>
<dbReference type="PROSITE" id="PS00041">
    <property type="entry name" value="HTH_ARAC_FAMILY_1"/>
    <property type="match status" value="1"/>
</dbReference>
<sequence>MAASFNAVRKLEQTMDLKLATLNRGSNELNINKRLIIYILSIIILWLGHSYTLSIPMETFRYVRQSLMSMICLVCFTGAFVLMKQKKGVRADKIFSFILMAAGVTNLGSLIRGLVAGYAGMVEYKYLSLPMLLYGSIYAYFFLLYPIEAFRPGWLTLKRSLLLLLPTLVIMAIYLIATSIFNVTSPIIDNWSTLMDELDNITVWLKLSILFYPLFGLVVMIRYRGNYREWCENNFASMENIDVKWLEDYIFSNMIITISCLVVVFSNDVRSVLMHNFIFLLFFLYAFYRVYFRRNPYPEGFFRVEGSWSKNGLEPMGPLSESITGEENDKLKRSIFMIRLPEYTARLEEWMENEKPYLRKDFKLTDAMEILPLNRSYLSRLFNEGYGESFYHFVMRYRLAESRQLLISRPELSITAVASMAGFSSASVFCRAFTQEMKCSPLQWREKELASFATARE</sequence>
<dbReference type="RefSeq" id="WP_231960409.1">
    <property type="nucleotide sequence ID" value="NZ_JBMNSM010000209.1"/>
</dbReference>
<proteinExistence type="predicted"/>
<dbReference type="SUPFAM" id="SSF46689">
    <property type="entry name" value="Homeodomain-like"/>
    <property type="match status" value="1"/>
</dbReference>
<dbReference type="GO" id="GO:0003700">
    <property type="term" value="F:DNA-binding transcription factor activity"/>
    <property type="evidence" value="ECO:0007669"/>
    <property type="project" value="InterPro"/>
</dbReference>
<evidence type="ECO:0000256" key="4">
    <source>
        <dbReference type="SAM" id="Phobius"/>
    </source>
</evidence>
<feature type="transmembrane region" description="Helical" evidence="4">
    <location>
        <begin position="131"/>
        <end position="150"/>
    </location>
</feature>
<feature type="transmembrane region" description="Helical" evidence="4">
    <location>
        <begin position="272"/>
        <end position="292"/>
    </location>
</feature>
<name>A0A1G4G3P1_9BACT</name>